<sequence length="564" mass="60791">MATTDIGKARQSQLILTYGVGSLIPAGDQSFIICGIDSWNERFATEVEEPRLARSLGVATFKAPPAGGKRDIPVSRFPLVHYCSGCRRLGRPWEFGGSARDAECKNCVKPLTPSRFVACCEAGHIEDFPYFQWLHRGQTQESDEHTMSLKTRGMSSSLADIEIHCTCNVRPVSMQGAFDRSALLPIKSCSGRRPWLPGAEPVECRQQLRTLQRGSANVWFPATRSTISIPPWTGPTAELVSRLWPVLENLHGEALVNAVESTSKPKGVPTQAVVALVERRRGIASQAQPTESELRAEEYAALVAGSPGTGSGDNFVCLEVDVDDEIAHLVAQVSSVPRLREVRALHSFSRVTPTEAPENRGALSLEPCAWLPAVEVLGEGIFVRLDESLVRAWSESPHAQGRAAMIATAAARAESQDDPIKLSARYIAIHSLAHAVLQELSLDAGYPVSSLRERVYAESDQAGFLIYTASSDSAGSLGGLAALSKTERFATTLRNAIDRISWCSADPVCSESRGSGADGLNLAACHACLLLPETSCEDRNSHLDRVSVIGTLSDPEVGLVGVLE</sequence>
<organism evidence="2 3">
    <name type="scientific">Flavimobilis rhizosphaerae</name>
    <dbReference type="NCBI Taxonomy" id="2775421"/>
    <lineage>
        <taxon>Bacteria</taxon>
        <taxon>Bacillati</taxon>
        <taxon>Actinomycetota</taxon>
        <taxon>Actinomycetes</taxon>
        <taxon>Micrococcales</taxon>
        <taxon>Jonesiaceae</taxon>
        <taxon>Flavimobilis</taxon>
    </lineage>
</organism>
<dbReference type="InterPro" id="IPR047721">
    <property type="entry name" value="DrmB"/>
</dbReference>
<reference evidence="2 3" key="1">
    <citation type="submission" date="2020-09" db="EMBL/GenBank/DDBJ databases">
        <title>Flavimobilis rhizosphaerae sp. nov., isolated from rhizosphere soil of Spartina alterniflora.</title>
        <authorList>
            <person name="Hanqin C."/>
        </authorList>
    </citation>
    <scope>NUCLEOTIDE SEQUENCE [LARGE SCALE GENOMIC DNA]</scope>
    <source>
        <strain evidence="2 3">GY 10621</strain>
    </source>
</reference>
<gene>
    <name evidence="2" type="ORF">IGS67_06730</name>
</gene>
<proteinExistence type="predicted"/>
<dbReference type="Proteomes" id="UP000642107">
    <property type="component" value="Unassembled WGS sequence"/>
</dbReference>
<evidence type="ECO:0000259" key="1">
    <source>
        <dbReference type="Pfam" id="PF09369"/>
    </source>
</evidence>
<comment type="caution">
    <text evidence="2">The sequence shown here is derived from an EMBL/GenBank/DDBJ whole genome shotgun (WGS) entry which is preliminary data.</text>
</comment>
<dbReference type="EMBL" id="JACZDF010000003">
    <property type="protein sequence ID" value="MBD9699186.1"/>
    <property type="molecule type" value="Genomic_DNA"/>
</dbReference>
<feature type="domain" description="MrfA-like Zn-binding" evidence="1">
    <location>
        <begin position="432"/>
        <end position="529"/>
    </location>
</feature>
<accession>A0ABR9DPY9</accession>
<evidence type="ECO:0000313" key="3">
    <source>
        <dbReference type="Proteomes" id="UP000642107"/>
    </source>
</evidence>
<dbReference type="Pfam" id="PF09369">
    <property type="entry name" value="MZB"/>
    <property type="match status" value="1"/>
</dbReference>
<evidence type="ECO:0000313" key="2">
    <source>
        <dbReference type="EMBL" id="MBD9699186.1"/>
    </source>
</evidence>
<keyword evidence="3" id="KW-1185">Reference proteome</keyword>
<name>A0ABR9DPY9_9MICO</name>
<protein>
    <submittedName>
        <fullName evidence="2">DUF1998 domain-containing protein</fullName>
    </submittedName>
</protein>
<dbReference type="InterPro" id="IPR018973">
    <property type="entry name" value="MZB"/>
</dbReference>
<dbReference type="NCBIfam" id="NF038324">
    <property type="entry name" value="DrmB_fam"/>
    <property type="match status" value="1"/>
</dbReference>
<dbReference type="RefSeq" id="WP_192279054.1">
    <property type="nucleotide sequence ID" value="NZ_JACZDF010000003.1"/>
</dbReference>